<keyword evidence="11" id="KW-0809">Transit peptide</keyword>
<evidence type="ECO:0000256" key="3">
    <source>
        <dbReference type="ARBA" id="ARBA00022528"/>
    </source>
</evidence>
<evidence type="ECO:0000313" key="21">
    <source>
        <dbReference type="Proteomes" id="UP000236333"/>
    </source>
</evidence>
<feature type="compositionally biased region" description="Gly residues" evidence="18">
    <location>
        <begin position="103"/>
        <end position="115"/>
    </location>
</feature>
<feature type="region of interest" description="Disordered" evidence="18">
    <location>
        <begin position="103"/>
        <end position="149"/>
    </location>
</feature>
<comment type="caution">
    <text evidence="20">The sequence shown here is derived from an EMBL/GenBank/DDBJ whole genome shotgun (WGS) entry which is preliminary data.</text>
</comment>
<dbReference type="PANTHER" id="PTHR32523:SF8">
    <property type="entry name" value="DOLICHOL KINASE"/>
    <property type="match status" value="1"/>
</dbReference>
<evidence type="ECO:0000256" key="13">
    <source>
        <dbReference type="ARBA" id="ARBA00023136"/>
    </source>
</evidence>
<accession>A0A2J8AAC2</accession>
<keyword evidence="21" id="KW-1185">Reference proteome</keyword>
<evidence type="ECO:0000256" key="4">
    <source>
        <dbReference type="ARBA" id="ARBA00022640"/>
    </source>
</evidence>
<evidence type="ECO:0000256" key="18">
    <source>
        <dbReference type="SAM" id="MobiDB-lite"/>
    </source>
</evidence>
<gene>
    <name evidence="20" type="ORF">TSOC_003886</name>
</gene>
<name>A0A2J8AAC2_9CHLO</name>
<evidence type="ECO:0000256" key="12">
    <source>
        <dbReference type="ARBA" id="ARBA00022989"/>
    </source>
</evidence>
<keyword evidence="10" id="KW-0862">Zinc</keyword>
<dbReference type="OrthoDB" id="550206at2759"/>
<evidence type="ECO:0000313" key="20">
    <source>
        <dbReference type="EMBL" id="PNH09472.1"/>
    </source>
</evidence>
<reference evidence="20 21" key="1">
    <citation type="journal article" date="2017" name="Mol. Biol. Evol.">
        <title>The 4-celled Tetrabaena socialis nuclear genome reveals the essential components for genetic control of cell number at the origin of multicellularity in the volvocine lineage.</title>
        <authorList>
            <person name="Featherston J."/>
            <person name="Arakaki Y."/>
            <person name="Hanschen E.R."/>
            <person name="Ferris P.J."/>
            <person name="Michod R.E."/>
            <person name="Olson B.J.S.C."/>
            <person name="Nozaki H."/>
            <person name="Durand P.M."/>
        </authorList>
    </citation>
    <scope>NUCLEOTIDE SEQUENCE [LARGE SCALE GENOMIC DNA]</scope>
    <source>
        <strain evidence="20 21">NIES-571</strain>
    </source>
</reference>
<evidence type="ECO:0000256" key="2">
    <source>
        <dbReference type="ARBA" id="ARBA00010794"/>
    </source>
</evidence>
<dbReference type="InterPro" id="IPR039606">
    <property type="entry name" value="Phytol/farnesol_kinase"/>
</dbReference>
<comment type="pathway">
    <text evidence="14">Cofactor biosynthesis; tocopherol biosynthesis.</text>
</comment>
<dbReference type="PANTHER" id="PTHR32523">
    <property type="entry name" value="PHYTOL KINASE 1, CHLOROPLASTIC"/>
    <property type="match status" value="1"/>
</dbReference>
<dbReference type="SUPFAM" id="SSF144232">
    <property type="entry name" value="HIT/MYND zinc finger-like"/>
    <property type="match status" value="1"/>
</dbReference>
<dbReference type="InterPro" id="IPR002893">
    <property type="entry name" value="Znf_MYND"/>
</dbReference>
<protein>
    <recommendedName>
        <fullName evidence="15">phytol kinase</fullName>
        <ecNumber evidence="15">2.7.1.182</ecNumber>
    </recommendedName>
</protein>
<evidence type="ECO:0000256" key="6">
    <source>
        <dbReference type="ARBA" id="ARBA00022692"/>
    </source>
</evidence>
<dbReference type="GO" id="GO:0008270">
    <property type="term" value="F:zinc ion binding"/>
    <property type="evidence" value="ECO:0007669"/>
    <property type="project" value="UniProtKB-KW"/>
</dbReference>
<sequence length="955" mass="98503">MVHLRIDRLLASVLAVPDGAGRPRQLKEDDVEELGELLATVRVHLDRFPPGSTEGVTVAASILADAAVRSTASNAGDAILRLVAAVIRWPLLAPSSILARGHGSGPVGGGSGGSTSGSSTGDSGSGNGGSGTGGSGTDGTGTGGSSGGGTSGLDVGEGIQAYATVARETCLVVDALLRLLFELPLVSFAALGFMQKLLRMHTLQCLARQFAAAADSAGALTAQQESYAKYLFYMLNSLTRSLHTDPSAQLLFYAGLRRQLAEALRDSRVMEHAARLLLLQRLLRPGAPAGAALPANLPAADTCHVFLTVYQNMSLAVQSATQAEGQDVPARAALCEVLAGRCALHMVLVQGVAALCMADGGPAYGLPEGLQQAVSARLTAEFPPGPQELHQLQDAILLGLLTALANVGRQLRGARAAVVVLLRLARLAVTSGDVWAAQAQQRRAGLPAHAGGARLVVPRSRVLLAAKGSLNLAWRLLRQRLAANAPAWAEEAGVECWRLVAAFLGQNVLRSTDPASLEPCEVGEQLLLLEWVPLLPAGELLPPAPPPALAAALAGGLLPCLERLLRRAGEEPDGPESAMVSPLLREGQAWRLWGPLLEYGEPRQAAALVATLGKLLRRANHAEASFGGGRAVIHMCAAVLDGPVAVPSKLIEAEGRQIGRLLMYAACVWLPALSDRVFQAMAAQPAPDAADSEDVWGLLRPLLTWLPVLVHRCASSSAAGAAAGCGTTAAADPSGCSAAGDAGGWRELLLEGMHVVPLLAAALWFAALQCPRAGCLPLARSCCAVAAAFPDEMLCTASGYPAWPPALLRALLPELRAQGQGAYEGVTEALAIILEGASATGSCSSGGGGGAGFARGGGDAEARARFLAAVATTLGGEVGEMAARLVPPAEARALLRTCSYPGCTSLAGDSEADARMRWCRFCSSCCYCCGECQLSHWRQGGHKEACPGAAKARLG</sequence>
<dbReference type="EC" id="2.7.1.182" evidence="15"/>
<evidence type="ECO:0000256" key="8">
    <source>
        <dbReference type="ARBA" id="ARBA00022771"/>
    </source>
</evidence>
<feature type="compositionally biased region" description="Gly residues" evidence="18">
    <location>
        <begin position="123"/>
        <end position="149"/>
    </location>
</feature>
<organism evidence="20 21">
    <name type="scientific">Tetrabaena socialis</name>
    <dbReference type="NCBI Taxonomy" id="47790"/>
    <lineage>
        <taxon>Eukaryota</taxon>
        <taxon>Viridiplantae</taxon>
        <taxon>Chlorophyta</taxon>
        <taxon>core chlorophytes</taxon>
        <taxon>Chlorophyceae</taxon>
        <taxon>CS clade</taxon>
        <taxon>Chlamydomonadales</taxon>
        <taxon>Tetrabaenaceae</taxon>
        <taxon>Tetrabaena</taxon>
    </lineage>
</organism>
<dbReference type="PROSITE" id="PS50865">
    <property type="entry name" value="ZF_MYND_2"/>
    <property type="match status" value="1"/>
</dbReference>
<evidence type="ECO:0000256" key="5">
    <source>
        <dbReference type="ARBA" id="ARBA00022679"/>
    </source>
</evidence>
<evidence type="ECO:0000256" key="17">
    <source>
        <dbReference type="PROSITE-ProRule" id="PRU00134"/>
    </source>
</evidence>
<keyword evidence="12" id="KW-1133">Transmembrane helix</keyword>
<evidence type="ECO:0000256" key="14">
    <source>
        <dbReference type="ARBA" id="ARBA00024015"/>
    </source>
</evidence>
<dbReference type="GO" id="GO:0009507">
    <property type="term" value="C:chloroplast"/>
    <property type="evidence" value="ECO:0007669"/>
    <property type="project" value="UniProtKB-SubCell"/>
</dbReference>
<keyword evidence="6" id="KW-0812">Transmembrane</keyword>
<dbReference type="GO" id="GO:0010276">
    <property type="term" value="F:phytol kinase activity"/>
    <property type="evidence" value="ECO:0007669"/>
    <property type="project" value="UniProtKB-EC"/>
</dbReference>
<keyword evidence="9" id="KW-0418">Kinase</keyword>
<evidence type="ECO:0000259" key="19">
    <source>
        <dbReference type="PROSITE" id="PS50865"/>
    </source>
</evidence>
<dbReference type="AlphaFoldDB" id="A0A2J8AAC2"/>
<keyword evidence="13" id="KW-0472">Membrane</keyword>
<keyword evidence="3" id="KW-0150">Chloroplast</keyword>
<evidence type="ECO:0000256" key="7">
    <source>
        <dbReference type="ARBA" id="ARBA00022723"/>
    </source>
</evidence>
<comment type="catalytic activity">
    <reaction evidence="16">
        <text>phytol + CTP = phytyl phosphate + CDP + H(+)</text>
        <dbReference type="Rhea" id="RHEA:38055"/>
        <dbReference type="ChEBI" id="CHEBI:15378"/>
        <dbReference type="ChEBI" id="CHEBI:17327"/>
        <dbReference type="ChEBI" id="CHEBI:37563"/>
        <dbReference type="ChEBI" id="CHEBI:58069"/>
        <dbReference type="ChEBI" id="CHEBI:75483"/>
        <dbReference type="EC" id="2.7.1.182"/>
    </reaction>
</comment>
<keyword evidence="8 17" id="KW-0863">Zinc-finger</keyword>
<keyword evidence="5" id="KW-0808">Transferase</keyword>
<dbReference type="Proteomes" id="UP000236333">
    <property type="component" value="Unassembled WGS sequence"/>
</dbReference>
<evidence type="ECO:0000256" key="15">
    <source>
        <dbReference type="ARBA" id="ARBA00039024"/>
    </source>
</evidence>
<keyword evidence="4" id="KW-0934">Plastid</keyword>
<comment type="similarity">
    <text evidence="2">Belongs to the polyprenol kinase family.</text>
</comment>
<comment type="subcellular location">
    <subcellularLocation>
        <location evidence="1">Plastid</location>
        <location evidence="1">Chloroplast membrane</location>
        <topology evidence="1">Multi-pass membrane protein</topology>
    </subcellularLocation>
</comment>
<evidence type="ECO:0000256" key="11">
    <source>
        <dbReference type="ARBA" id="ARBA00022946"/>
    </source>
</evidence>
<evidence type="ECO:0000256" key="1">
    <source>
        <dbReference type="ARBA" id="ARBA00004508"/>
    </source>
</evidence>
<dbReference type="GO" id="GO:0016020">
    <property type="term" value="C:membrane"/>
    <property type="evidence" value="ECO:0007669"/>
    <property type="project" value="UniProtKB-SubCell"/>
</dbReference>
<keyword evidence="7" id="KW-0479">Metal-binding</keyword>
<dbReference type="EMBL" id="PGGS01000089">
    <property type="protein sequence ID" value="PNH09472.1"/>
    <property type="molecule type" value="Genomic_DNA"/>
</dbReference>
<evidence type="ECO:0000256" key="10">
    <source>
        <dbReference type="ARBA" id="ARBA00022833"/>
    </source>
</evidence>
<evidence type="ECO:0000256" key="16">
    <source>
        <dbReference type="ARBA" id="ARBA00048889"/>
    </source>
</evidence>
<proteinExistence type="inferred from homology"/>
<evidence type="ECO:0000256" key="9">
    <source>
        <dbReference type="ARBA" id="ARBA00022777"/>
    </source>
</evidence>
<feature type="domain" description="MYND-type" evidence="19">
    <location>
        <begin position="903"/>
        <end position="946"/>
    </location>
</feature>